<feature type="domain" description="Peptidase M28" evidence="5">
    <location>
        <begin position="456"/>
        <end position="712"/>
    </location>
</feature>
<evidence type="ECO:0000259" key="5">
    <source>
        <dbReference type="Pfam" id="PF04389"/>
    </source>
</evidence>
<feature type="region of interest" description="Disordered" evidence="3">
    <location>
        <begin position="204"/>
        <end position="299"/>
    </location>
</feature>
<protein>
    <recommendedName>
        <fullName evidence="5">Peptidase M28 domain-containing protein</fullName>
    </recommendedName>
</protein>
<feature type="compositionally biased region" description="Basic and acidic residues" evidence="3">
    <location>
        <begin position="320"/>
        <end position="335"/>
    </location>
</feature>
<organism evidence="6 7">
    <name type="scientific">Larinioides sclopetarius</name>
    <dbReference type="NCBI Taxonomy" id="280406"/>
    <lineage>
        <taxon>Eukaryota</taxon>
        <taxon>Metazoa</taxon>
        <taxon>Ecdysozoa</taxon>
        <taxon>Arthropoda</taxon>
        <taxon>Chelicerata</taxon>
        <taxon>Arachnida</taxon>
        <taxon>Araneae</taxon>
        <taxon>Araneomorphae</taxon>
        <taxon>Entelegynae</taxon>
        <taxon>Araneoidea</taxon>
        <taxon>Araneidae</taxon>
        <taxon>Larinioides</taxon>
    </lineage>
</organism>
<evidence type="ECO:0000256" key="3">
    <source>
        <dbReference type="SAM" id="MobiDB-lite"/>
    </source>
</evidence>
<feature type="compositionally biased region" description="Polar residues" evidence="3">
    <location>
        <begin position="223"/>
        <end position="237"/>
    </location>
</feature>
<evidence type="ECO:0000256" key="4">
    <source>
        <dbReference type="SAM" id="SignalP"/>
    </source>
</evidence>
<feature type="signal peptide" evidence="4">
    <location>
        <begin position="1"/>
        <end position="22"/>
    </location>
</feature>
<dbReference type="Gene3D" id="3.40.630.10">
    <property type="entry name" value="Zn peptidases"/>
    <property type="match status" value="1"/>
</dbReference>
<evidence type="ECO:0000313" key="6">
    <source>
        <dbReference type="EMBL" id="CAL1294529.1"/>
    </source>
</evidence>
<evidence type="ECO:0000313" key="7">
    <source>
        <dbReference type="Proteomes" id="UP001497382"/>
    </source>
</evidence>
<dbReference type="PANTHER" id="PTHR12147:SF26">
    <property type="entry name" value="PEPTIDASE M28 DOMAIN-CONTAINING PROTEIN"/>
    <property type="match status" value="1"/>
</dbReference>
<dbReference type="Pfam" id="PF04389">
    <property type="entry name" value="Peptidase_M28"/>
    <property type="match status" value="1"/>
</dbReference>
<comment type="caution">
    <text evidence="6">The sequence shown here is derived from an EMBL/GenBank/DDBJ whole genome shotgun (WGS) entry which is preliminary data.</text>
</comment>
<sequence length="757" mass="84008">MVYLYFACLLFALNIDVSKECALPYWWTEQYHIPPFYQVSGQPKTTYRYRETFHRTDPNNFVHIQEYSEYTWWEHDTSSNSRETKLSPEDINHMTNVIFSKDGSINGIIPGKRGVTAGVGNTNRVTPGISGVKGMPPGGFGVKGMNPGFGMQGVNPGFGVQGLNPGFGVQGMNPGFGVKGMNPNFGAKGLFPESDRTNGMIPRGSEEGFQHRGGDTNGMVTRGDTNGIFTRGDTNGIVTRGDTSTTRADTTAMTTQADSTTNGMVTRAETERTSTRAETEGTSTRSDGNGITIPDDFNGIMTDEDVMRTSDVTPEVETINPDRERNENEDLDVNKSGDIMDNDLEMSGASKSLSELRVKEPKSSGDFLGGWFGTRSSLENEPCKVSETDIHSLRSMIEKMFSQPREHMINPETKEKAREDILNKFRNYGLQVWTQNFTTPPIKHPNGTEEYNEGVNLVGVIPGSQRGRLDDEIVLVGAHYDTVADSNGVDDNGSGLAVMLEVARAITEARCRLNHTLMFVAFDHEENGAMGSNFFVDHYLIPDELKRARARFQGAFILDGIMNYNDIPNTQDLPMDYAESLPGFQYFVNNTGNRGNFLAMISRNEMDNHLSRKLMDAWQDLGNHQYKLFNLAVDMGNTIPDVSVIQKHLNFLNSDHATFWYHNSSSHFPDSLNAVLLTDTGPFRGKMKECYHSKCDDLTVITPEKLQFAKKTADALTATLVELTSATGAGRQIQASWIIVALHALVLFYAAKLLRYV</sequence>
<comment type="cofactor">
    <cofactor evidence="1">
        <name>Zn(2+)</name>
        <dbReference type="ChEBI" id="CHEBI:29105"/>
    </cofactor>
</comment>
<dbReference type="EMBL" id="CAXIEN010000348">
    <property type="protein sequence ID" value="CAL1294529.1"/>
    <property type="molecule type" value="Genomic_DNA"/>
</dbReference>
<dbReference type="PANTHER" id="PTHR12147">
    <property type="entry name" value="METALLOPEPTIDASE M28 FAMILY MEMBER"/>
    <property type="match status" value="1"/>
</dbReference>
<dbReference type="InterPro" id="IPR045175">
    <property type="entry name" value="M28_fam"/>
</dbReference>
<reference evidence="6 7" key="1">
    <citation type="submission" date="2024-04" db="EMBL/GenBank/DDBJ databases">
        <authorList>
            <person name="Rising A."/>
            <person name="Reimegard J."/>
            <person name="Sonavane S."/>
            <person name="Akerstrom W."/>
            <person name="Nylinder S."/>
            <person name="Hedman E."/>
            <person name="Kallberg Y."/>
        </authorList>
    </citation>
    <scope>NUCLEOTIDE SEQUENCE [LARGE SCALE GENOMIC DNA]</scope>
</reference>
<accession>A0AAV2BGH5</accession>
<feature type="compositionally biased region" description="Low complexity" evidence="3">
    <location>
        <begin position="239"/>
        <end position="261"/>
    </location>
</feature>
<dbReference type="AlphaFoldDB" id="A0AAV2BGH5"/>
<keyword evidence="4" id="KW-0732">Signal</keyword>
<dbReference type="GO" id="GO:0008235">
    <property type="term" value="F:metalloexopeptidase activity"/>
    <property type="evidence" value="ECO:0007669"/>
    <property type="project" value="InterPro"/>
</dbReference>
<comment type="similarity">
    <text evidence="2">Belongs to the peptidase M28 family. M28B subfamily.</text>
</comment>
<dbReference type="SUPFAM" id="SSF53187">
    <property type="entry name" value="Zn-dependent exopeptidases"/>
    <property type="match status" value="1"/>
</dbReference>
<name>A0AAV2BGH5_9ARAC</name>
<dbReference type="InterPro" id="IPR007484">
    <property type="entry name" value="Peptidase_M28"/>
</dbReference>
<dbReference type="Proteomes" id="UP001497382">
    <property type="component" value="Unassembled WGS sequence"/>
</dbReference>
<keyword evidence="7" id="KW-1185">Reference proteome</keyword>
<dbReference type="GO" id="GO:0006508">
    <property type="term" value="P:proteolysis"/>
    <property type="evidence" value="ECO:0007669"/>
    <property type="project" value="InterPro"/>
</dbReference>
<evidence type="ECO:0000256" key="1">
    <source>
        <dbReference type="ARBA" id="ARBA00001947"/>
    </source>
</evidence>
<feature type="compositionally biased region" description="Basic and acidic residues" evidence="3">
    <location>
        <begin position="268"/>
        <end position="279"/>
    </location>
</feature>
<feature type="compositionally biased region" description="Basic and acidic residues" evidence="3">
    <location>
        <begin position="204"/>
        <end position="214"/>
    </location>
</feature>
<feature type="region of interest" description="Disordered" evidence="3">
    <location>
        <begin position="313"/>
        <end position="343"/>
    </location>
</feature>
<gene>
    <name evidence="6" type="ORF">LARSCL_LOCUS18756</name>
</gene>
<feature type="chain" id="PRO_5043909443" description="Peptidase M28 domain-containing protein" evidence="4">
    <location>
        <begin position="23"/>
        <end position="757"/>
    </location>
</feature>
<evidence type="ECO:0000256" key="2">
    <source>
        <dbReference type="ARBA" id="ARBA00005634"/>
    </source>
</evidence>
<proteinExistence type="inferred from homology"/>